<feature type="non-terminal residue" evidence="1">
    <location>
        <position position="113"/>
    </location>
</feature>
<sequence length="113" mass="12645">MTKNNNLKNILTCRTVETVKTSLLLVAQHVPLIGEVASVAGQILDMMQEAHNNKAICKTIHDVVLSNMAFLGSLDKEEYSNNKSLEDFLRVVYLPTLTEIAKTIEKKKSPLEF</sequence>
<gene>
    <name evidence="1" type="ORF">PBRASI_LOCUS8198</name>
</gene>
<accession>A0A9N9GM09</accession>
<dbReference type="EMBL" id="CAJVPI010001413">
    <property type="protein sequence ID" value="CAG8611535.1"/>
    <property type="molecule type" value="Genomic_DNA"/>
</dbReference>
<evidence type="ECO:0000313" key="1">
    <source>
        <dbReference type="EMBL" id="CAG8611535.1"/>
    </source>
</evidence>
<proteinExistence type="predicted"/>
<protein>
    <submittedName>
        <fullName evidence="1">2558_t:CDS:1</fullName>
    </submittedName>
</protein>
<dbReference type="AlphaFoldDB" id="A0A9N9GM09"/>
<name>A0A9N9GM09_9GLOM</name>
<evidence type="ECO:0000313" key="2">
    <source>
        <dbReference type="Proteomes" id="UP000789739"/>
    </source>
</evidence>
<dbReference type="Proteomes" id="UP000789739">
    <property type="component" value="Unassembled WGS sequence"/>
</dbReference>
<organism evidence="1 2">
    <name type="scientific">Paraglomus brasilianum</name>
    <dbReference type="NCBI Taxonomy" id="144538"/>
    <lineage>
        <taxon>Eukaryota</taxon>
        <taxon>Fungi</taxon>
        <taxon>Fungi incertae sedis</taxon>
        <taxon>Mucoromycota</taxon>
        <taxon>Glomeromycotina</taxon>
        <taxon>Glomeromycetes</taxon>
        <taxon>Paraglomerales</taxon>
        <taxon>Paraglomeraceae</taxon>
        <taxon>Paraglomus</taxon>
    </lineage>
</organism>
<keyword evidence="2" id="KW-1185">Reference proteome</keyword>
<reference evidence="1" key="1">
    <citation type="submission" date="2021-06" db="EMBL/GenBank/DDBJ databases">
        <authorList>
            <person name="Kallberg Y."/>
            <person name="Tangrot J."/>
            <person name="Rosling A."/>
        </authorList>
    </citation>
    <scope>NUCLEOTIDE SEQUENCE</scope>
    <source>
        <strain evidence="1">BR232B</strain>
    </source>
</reference>
<comment type="caution">
    <text evidence="1">The sequence shown here is derived from an EMBL/GenBank/DDBJ whole genome shotgun (WGS) entry which is preliminary data.</text>
</comment>